<evidence type="ECO:0000256" key="8">
    <source>
        <dbReference type="ARBA" id="ARBA00023136"/>
    </source>
</evidence>
<dbReference type="PANTHER" id="PTHR43785:SF12">
    <property type="entry name" value="TYPE-1 GLUTAMINE SYNTHETASE 2"/>
    <property type="match status" value="1"/>
</dbReference>
<keyword evidence="3" id="KW-0436">Ligase</keyword>
<dbReference type="PRINTS" id="PR00252">
    <property type="entry name" value="NRIONCHANNEL"/>
</dbReference>
<evidence type="ECO:0000256" key="17">
    <source>
        <dbReference type="RuleBase" id="RU000384"/>
    </source>
</evidence>
<evidence type="ECO:0000256" key="10">
    <source>
        <dbReference type="ARBA" id="ARBA00023170"/>
    </source>
</evidence>
<dbReference type="GO" id="GO:0016874">
    <property type="term" value="F:ligase activity"/>
    <property type="evidence" value="ECO:0007669"/>
    <property type="project" value="UniProtKB-KW"/>
</dbReference>
<evidence type="ECO:0000256" key="9">
    <source>
        <dbReference type="ARBA" id="ARBA00023157"/>
    </source>
</evidence>
<dbReference type="InterPro" id="IPR006201">
    <property type="entry name" value="Neur_channel"/>
</dbReference>
<keyword evidence="9" id="KW-1015">Disulfide bond</keyword>
<evidence type="ECO:0000256" key="11">
    <source>
        <dbReference type="ARBA" id="ARBA00023180"/>
    </source>
</evidence>
<evidence type="ECO:0000313" key="22">
    <source>
        <dbReference type="Proteomes" id="UP001620626"/>
    </source>
</evidence>
<keyword evidence="14 18" id="KW-0407">Ion channel</keyword>
<evidence type="ECO:0000256" key="18">
    <source>
        <dbReference type="RuleBase" id="RU000687"/>
    </source>
</evidence>
<dbReference type="GO" id="GO:0034220">
    <property type="term" value="P:monoatomic ion transmembrane transport"/>
    <property type="evidence" value="ECO:0007669"/>
    <property type="project" value="UniProtKB-KW"/>
</dbReference>
<dbReference type="FunFam" id="2.70.170.10:FF:000044">
    <property type="entry name" value="AcetylCholine Receptor"/>
    <property type="match status" value="1"/>
</dbReference>
<dbReference type="InterPro" id="IPR002394">
    <property type="entry name" value="Nicotinic_acetylcholine_rcpt"/>
</dbReference>
<keyword evidence="2" id="KW-1003">Cell membrane</keyword>
<dbReference type="Gene3D" id="2.70.170.10">
    <property type="entry name" value="Neurotransmitter-gated ion-channel ligand-binding domain"/>
    <property type="match status" value="1"/>
</dbReference>
<keyword evidence="11" id="KW-0325">Glycoprotein</keyword>
<keyword evidence="12" id="KW-0628">Postsynaptic cell membrane</keyword>
<dbReference type="SUPFAM" id="SSF63712">
    <property type="entry name" value="Nicotinic receptor ligand binding domain-like"/>
    <property type="match status" value="1"/>
</dbReference>
<dbReference type="InterPro" id="IPR014746">
    <property type="entry name" value="Gln_synth/guanido_kin_cat_dom"/>
</dbReference>
<feature type="domain" description="GS catalytic" evidence="20">
    <location>
        <begin position="115"/>
        <end position="500"/>
    </location>
</feature>
<evidence type="ECO:0000256" key="19">
    <source>
        <dbReference type="SAM" id="MobiDB-lite"/>
    </source>
</evidence>
<dbReference type="InterPro" id="IPR038050">
    <property type="entry name" value="Neuro_actylchol_rec"/>
</dbReference>
<dbReference type="Gene3D" id="1.20.58.390">
    <property type="entry name" value="Neurotransmitter-gated ion-channel transmembrane domain"/>
    <property type="match status" value="2"/>
</dbReference>
<dbReference type="GO" id="GO:0007268">
    <property type="term" value="P:chemical synaptic transmission"/>
    <property type="evidence" value="ECO:0007669"/>
    <property type="project" value="UniProtKB-ARBA"/>
</dbReference>
<dbReference type="Gene3D" id="3.30.590.10">
    <property type="entry name" value="Glutamine synthetase/guanido kinase, catalytic domain"/>
    <property type="match status" value="1"/>
</dbReference>
<keyword evidence="22" id="KW-1185">Reference proteome</keyword>
<dbReference type="Pfam" id="PF02932">
    <property type="entry name" value="Neur_chan_memb"/>
    <property type="match status" value="1"/>
</dbReference>
<evidence type="ECO:0000256" key="1">
    <source>
        <dbReference type="ARBA" id="ARBA00022448"/>
    </source>
</evidence>
<evidence type="ECO:0000256" key="16">
    <source>
        <dbReference type="PROSITE-ProRule" id="PRU01331"/>
    </source>
</evidence>
<evidence type="ECO:0000256" key="15">
    <source>
        <dbReference type="ARBA" id="ARBA00034104"/>
    </source>
</evidence>
<dbReference type="GO" id="GO:0045211">
    <property type="term" value="C:postsynaptic membrane"/>
    <property type="evidence" value="ECO:0007669"/>
    <property type="project" value="UniProtKB-SubCell"/>
</dbReference>
<dbReference type="Pfam" id="PF02931">
    <property type="entry name" value="Neur_chan_LBD"/>
    <property type="match status" value="1"/>
</dbReference>
<evidence type="ECO:0000256" key="5">
    <source>
        <dbReference type="ARBA" id="ARBA00022989"/>
    </source>
</evidence>
<keyword evidence="5 18" id="KW-1133">Transmembrane helix</keyword>
<proteinExistence type="inferred from homology"/>
<feature type="transmembrane region" description="Helical" evidence="18">
    <location>
        <begin position="749"/>
        <end position="771"/>
    </location>
</feature>
<evidence type="ECO:0000256" key="7">
    <source>
        <dbReference type="ARBA" id="ARBA00023065"/>
    </source>
</evidence>
<evidence type="ECO:0000256" key="2">
    <source>
        <dbReference type="ARBA" id="ARBA00022475"/>
    </source>
</evidence>
<dbReference type="InterPro" id="IPR036719">
    <property type="entry name" value="Neuro-gated_channel_TM_sf"/>
</dbReference>
<accession>A0ABD2KQJ4</accession>
<keyword evidence="7 18" id="KW-0406">Ion transport</keyword>
<sequence length="1008" mass="115004">MDELRNEVQNGQISTVVVGSVDLHGRLIGKRLTARHFVEMAQKKDKMSMCYYFLAMTIEGHVAEGFEVARWENGFGNGFLQLDFGTLCRTPWMEKTALIMADMHDHRDLPFFCAPRTILRRQLQKLSEKGFRAKFASEFEFHLFSESQKSAREKQWRNLGTTQPHHRCMHLVASSVDEPFMRRMREGFEAAGIRLEATHSEYGAGQQELNFEPAEPITMADRHVLAKQAIHEMANQAGLAATFMAKYNKDEPGCGCHIHMSLEHIGTGETAFYDENGEHGMSKVMRQWVAGLLKYAAEYTFFLAPFINSYKRLQPNSWAPTKICWSVDNRTSSFRLCGQSSSNVHIECRIGGADLNPYLAFAALIAAGIAGIEEGLELPKAVACNVYASADAIPELPKSLRSAAELMANSEMLKRALGENVLRHYKNSARIELEDFEKEVTDWELRRAFDRCQIPFLMEINFTFGPLFCFSLLLTLCPFSAEGNRRSEDQLYEDLLYFYNKNVRPVKNSTQILEVKFGASLIRIIDVDEVNQVLTTSLWLEMQWFDYKLVWNPAKFNGIKKLYIPSDQIWTPDILLYNNADGEPHISIVSDAIVYYTGLVVWKPPSIYKSFCAIEIEYFPFDTQECMMKFGGWTYNGFLMNISQIPPRPEDVIENRHYPDGREYKYLALGMDLSAYHASLEWDLMSVTSRRHEQLYPGCCGQDKYIDITFALGLRRKTLFYAVNLVTPCMLIAILTVFVFYIPACEHKMTYSISVLVTLTVFYLILIELIPPTSMVIPLIGRYLLFTMFLVSFSIAISVVTLNFHRRDGTLHTMPRWIYRVFIRFLPKLLLMTPPVDDDAQSDNDESTSISDIQPPYGNANSDNNFGCYAHPYRSSGPFLAHSCRSRRSIPATGVRLSQTAQVKGMSAEVLRRMADNVYFVAEYFRAKQQRDKVSENWSYVAMVLDRLLLIVFSTSLFIGTLLILSSSPPAKSEWGEPLSTMPPTKPLSGDTFEFELRETMMLSMNNG</sequence>
<name>A0ABD2KQJ4_9BILA</name>
<organism evidence="21 22">
    <name type="scientific">Heterodera trifolii</name>
    <dbReference type="NCBI Taxonomy" id="157864"/>
    <lineage>
        <taxon>Eukaryota</taxon>
        <taxon>Metazoa</taxon>
        <taxon>Ecdysozoa</taxon>
        <taxon>Nematoda</taxon>
        <taxon>Chromadorea</taxon>
        <taxon>Rhabditida</taxon>
        <taxon>Tylenchina</taxon>
        <taxon>Tylenchomorpha</taxon>
        <taxon>Tylenchoidea</taxon>
        <taxon>Heteroderidae</taxon>
        <taxon>Heteroderinae</taxon>
        <taxon>Heterodera</taxon>
    </lineage>
</organism>
<protein>
    <recommendedName>
        <fullName evidence="20">GS catalytic domain-containing protein</fullName>
    </recommendedName>
</protein>
<dbReference type="PRINTS" id="PR00254">
    <property type="entry name" value="NICOTINICR"/>
</dbReference>
<dbReference type="CDD" id="cd19064">
    <property type="entry name" value="LGIC_TM_nAChR"/>
    <property type="match status" value="1"/>
</dbReference>
<keyword evidence="8 18" id="KW-0472">Membrane</keyword>
<feature type="transmembrane region" description="Helical" evidence="18">
    <location>
        <begin position="783"/>
        <end position="804"/>
    </location>
</feature>
<dbReference type="PANTHER" id="PTHR43785">
    <property type="entry name" value="GAMMA-GLUTAMYLPUTRESCINE SYNTHETASE"/>
    <property type="match status" value="1"/>
</dbReference>
<reference evidence="21 22" key="1">
    <citation type="submission" date="2024-10" db="EMBL/GenBank/DDBJ databases">
        <authorList>
            <person name="Kim D."/>
        </authorList>
    </citation>
    <scope>NUCLEOTIDE SEQUENCE [LARGE SCALE GENOMIC DNA]</scope>
    <source>
        <strain evidence="21">BH-2024</strain>
    </source>
</reference>
<dbReference type="EMBL" id="JBICBT010000704">
    <property type="protein sequence ID" value="KAL3104649.1"/>
    <property type="molecule type" value="Genomic_DNA"/>
</dbReference>
<dbReference type="InterPro" id="IPR036734">
    <property type="entry name" value="Neur_chan_lig-bd_sf"/>
</dbReference>
<dbReference type="InterPro" id="IPR008146">
    <property type="entry name" value="Gln_synth_cat_dom"/>
</dbReference>
<comment type="similarity">
    <text evidence="16 17">Belongs to the glutamine synthetase family.</text>
</comment>
<evidence type="ECO:0000256" key="4">
    <source>
        <dbReference type="ARBA" id="ARBA00022692"/>
    </source>
</evidence>
<comment type="subcellular location">
    <subcellularLocation>
        <location evidence="15">Postsynaptic cell membrane</location>
        <topology evidence="15">Multi-pass membrane protein</topology>
    </subcellularLocation>
</comment>
<evidence type="ECO:0000259" key="20">
    <source>
        <dbReference type="PROSITE" id="PS51987"/>
    </source>
</evidence>
<evidence type="ECO:0000256" key="12">
    <source>
        <dbReference type="ARBA" id="ARBA00023257"/>
    </source>
</evidence>
<feature type="transmembrane region" description="Helical" evidence="18">
    <location>
        <begin position="719"/>
        <end position="743"/>
    </location>
</feature>
<dbReference type="PROSITE" id="PS00236">
    <property type="entry name" value="NEUROTR_ION_CHANNEL"/>
    <property type="match status" value="1"/>
</dbReference>
<comment type="caution">
    <text evidence="21">The sequence shown here is derived from an EMBL/GenBank/DDBJ whole genome shotgun (WGS) entry which is preliminary data.</text>
</comment>
<dbReference type="Pfam" id="PF00120">
    <property type="entry name" value="Gln-synt_C"/>
    <property type="match status" value="1"/>
</dbReference>
<dbReference type="InterPro" id="IPR006202">
    <property type="entry name" value="Neur_chan_lig-bd"/>
</dbReference>
<gene>
    <name evidence="21" type="ORF">niasHT_022360</name>
</gene>
<comment type="similarity">
    <text evidence="18">Belongs to the ligand-gated ion channel (TC 1.A.9) family.</text>
</comment>
<evidence type="ECO:0000256" key="6">
    <source>
        <dbReference type="ARBA" id="ARBA00023018"/>
    </source>
</evidence>
<feature type="transmembrane region" description="Helical" evidence="18">
    <location>
        <begin position="948"/>
        <end position="965"/>
    </location>
</feature>
<evidence type="ECO:0000256" key="13">
    <source>
        <dbReference type="ARBA" id="ARBA00023286"/>
    </source>
</evidence>
<dbReference type="InterPro" id="IPR036651">
    <property type="entry name" value="Gln_synt_N_sf"/>
</dbReference>
<dbReference type="SUPFAM" id="SSF90112">
    <property type="entry name" value="Neurotransmitter-gated ion-channel transmembrane pore"/>
    <property type="match status" value="1"/>
</dbReference>
<keyword evidence="1 18" id="KW-0813">Transport</keyword>
<dbReference type="InterPro" id="IPR006029">
    <property type="entry name" value="Neurotrans-gated_channel_TM"/>
</dbReference>
<keyword evidence="6" id="KW-0770">Synapse</keyword>
<dbReference type="SUPFAM" id="SSF54368">
    <property type="entry name" value="Glutamine synthetase, N-terminal domain"/>
    <property type="match status" value="1"/>
</dbReference>
<dbReference type="AlphaFoldDB" id="A0ABD2KQJ4"/>
<evidence type="ECO:0000313" key="21">
    <source>
        <dbReference type="EMBL" id="KAL3104649.1"/>
    </source>
</evidence>
<keyword evidence="4 18" id="KW-0812">Transmembrane</keyword>
<keyword evidence="10" id="KW-0675">Receptor</keyword>
<dbReference type="SMART" id="SM01230">
    <property type="entry name" value="Gln-synt_C"/>
    <property type="match status" value="1"/>
</dbReference>
<evidence type="ECO:0000256" key="3">
    <source>
        <dbReference type="ARBA" id="ARBA00022598"/>
    </source>
</evidence>
<keyword evidence="13" id="KW-1071">Ligand-gated ion channel</keyword>
<dbReference type="Proteomes" id="UP001620626">
    <property type="component" value="Unassembled WGS sequence"/>
</dbReference>
<dbReference type="InterPro" id="IPR018000">
    <property type="entry name" value="Neurotransmitter_ion_chnl_CS"/>
</dbReference>
<dbReference type="Gene3D" id="3.10.20.70">
    <property type="entry name" value="Glutamine synthetase, N-terminal domain"/>
    <property type="match status" value="1"/>
</dbReference>
<feature type="region of interest" description="Disordered" evidence="19">
    <location>
        <begin position="838"/>
        <end position="858"/>
    </location>
</feature>
<evidence type="ECO:0000256" key="14">
    <source>
        <dbReference type="ARBA" id="ARBA00023303"/>
    </source>
</evidence>
<dbReference type="PROSITE" id="PS51987">
    <property type="entry name" value="GS_CATALYTIC"/>
    <property type="match status" value="1"/>
</dbReference>
<dbReference type="SUPFAM" id="SSF55931">
    <property type="entry name" value="Glutamine synthetase/guanido kinase"/>
    <property type="match status" value="1"/>
</dbReference>